<sequence length="170" mass="17383">MATFLSRNAPAAAVAALTLTLAGGGIAAARGPADRPADRVHRVVVQPPVSAEDVRTAKAALASAEMSTMATSPGTVAWAVVSANGTLLRGSPEVFSAKRYSTGQYQIIFRYTVSGKGYGATVGTTDQYNVPPPGEAAVAPRNGTVNAVFVATYSSSGALADKPFHLVVFN</sequence>
<evidence type="ECO:0008006" key="4">
    <source>
        <dbReference type="Google" id="ProtNLM"/>
    </source>
</evidence>
<keyword evidence="3" id="KW-1185">Reference proteome</keyword>
<evidence type="ECO:0000313" key="3">
    <source>
        <dbReference type="Proteomes" id="UP000198210"/>
    </source>
</evidence>
<name>A0A1C5HLJ8_9ACTN</name>
<dbReference type="EMBL" id="LT607751">
    <property type="protein sequence ID" value="SCG46865.1"/>
    <property type="molecule type" value="Genomic_DNA"/>
</dbReference>
<accession>A0A1C5HLJ8</accession>
<reference evidence="2 3" key="1">
    <citation type="submission" date="2016-06" db="EMBL/GenBank/DDBJ databases">
        <authorList>
            <person name="Kjaerup R.B."/>
            <person name="Dalgaard T.S."/>
            <person name="Juul-Madsen H.R."/>
        </authorList>
    </citation>
    <scope>NUCLEOTIDE SEQUENCE [LARGE SCALE GENOMIC DNA]</scope>
    <source>
        <strain evidence="2 3">DSM 45097</strain>
    </source>
</reference>
<dbReference type="AlphaFoldDB" id="A0A1C5HLJ8"/>
<dbReference type="RefSeq" id="WP_088970203.1">
    <property type="nucleotide sequence ID" value="NZ_JBHLYF010000019.1"/>
</dbReference>
<feature type="chain" id="PRO_5038966981" description="Secreted protein" evidence="1">
    <location>
        <begin position="28"/>
        <end position="170"/>
    </location>
</feature>
<proteinExistence type="predicted"/>
<protein>
    <recommendedName>
        <fullName evidence="4">Secreted protein</fullName>
    </recommendedName>
</protein>
<organism evidence="2 3">
    <name type="scientific">Micromonospora siamensis</name>
    <dbReference type="NCBI Taxonomy" id="299152"/>
    <lineage>
        <taxon>Bacteria</taxon>
        <taxon>Bacillati</taxon>
        <taxon>Actinomycetota</taxon>
        <taxon>Actinomycetes</taxon>
        <taxon>Micromonosporales</taxon>
        <taxon>Micromonosporaceae</taxon>
        <taxon>Micromonospora</taxon>
    </lineage>
</organism>
<gene>
    <name evidence="2" type="ORF">GA0074704_1956</name>
</gene>
<keyword evidence="1" id="KW-0732">Signal</keyword>
<evidence type="ECO:0000313" key="2">
    <source>
        <dbReference type="EMBL" id="SCG46865.1"/>
    </source>
</evidence>
<feature type="signal peptide" evidence="1">
    <location>
        <begin position="1"/>
        <end position="27"/>
    </location>
</feature>
<dbReference type="Proteomes" id="UP000198210">
    <property type="component" value="Chromosome I"/>
</dbReference>
<evidence type="ECO:0000256" key="1">
    <source>
        <dbReference type="SAM" id="SignalP"/>
    </source>
</evidence>